<protein>
    <submittedName>
        <fullName evidence="2">Uncharacterized protein</fullName>
    </submittedName>
</protein>
<keyword evidence="3" id="KW-1185">Reference proteome</keyword>
<dbReference type="EMBL" id="AGNL01048808">
    <property type="protein sequence ID" value="EJK45085.1"/>
    <property type="molecule type" value="Genomic_DNA"/>
</dbReference>
<dbReference type="AlphaFoldDB" id="K0R0D5"/>
<evidence type="ECO:0000256" key="1">
    <source>
        <dbReference type="SAM" id="MobiDB-lite"/>
    </source>
</evidence>
<evidence type="ECO:0000313" key="2">
    <source>
        <dbReference type="EMBL" id="EJK45085.1"/>
    </source>
</evidence>
<feature type="non-terminal residue" evidence="2">
    <location>
        <position position="1"/>
    </location>
</feature>
<feature type="region of interest" description="Disordered" evidence="1">
    <location>
        <begin position="139"/>
        <end position="241"/>
    </location>
</feature>
<feature type="compositionally biased region" description="Basic and acidic residues" evidence="1">
    <location>
        <begin position="139"/>
        <end position="151"/>
    </location>
</feature>
<evidence type="ECO:0000313" key="3">
    <source>
        <dbReference type="Proteomes" id="UP000266841"/>
    </source>
</evidence>
<comment type="caution">
    <text evidence="2">The sequence shown here is derived from an EMBL/GenBank/DDBJ whole genome shotgun (WGS) entry which is preliminary data.</text>
</comment>
<dbReference type="Proteomes" id="UP000266841">
    <property type="component" value="Unassembled WGS sequence"/>
</dbReference>
<name>K0R0D5_THAOC</name>
<reference evidence="2 3" key="1">
    <citation type="journal article" date="2012" name="Genome Biol.">
        <title>Genome and low-iron response of an oceanic diatom adapted to chronic iron limitation.</title>
        <authorList>
            <person name="Lommer M."/>
            <person name="Specht M."/>
            <person name="Roy A.S."/>
            <person name="Kraemer L."/>
            <person name="Andreson R."/>
            <person name="Gutowska M.A."/>
            <person name="Wolf J."/>
            <person name="Bergner S.V."/>
            <person name="Schilhabel M.B."/>
            <person name="Klostermeier U.C."/>
            <person name="Beiko R.G."/>
            <person name="Rosenstiel P."/>
            <person name="Hippler M."/>
            <person name="Laroche J."/>
        </authorList>
    </citation>
    <scope>NUCLEOTIDE SEQUENCE [LARGE SCALE GENOMIC DNA]</scope>
    <source>
        <strain evidence="2 3">CCMP1005</strain>
    </source>
</reference>
<proteinExistence type="predicted"/>
<sequence>LSLGGATDSAIVDATSTVLLSIEGRDRVSVAAFVKGYTEAVSGAKQVENMISSLSRALSTDVILPRKQLPVMPKLRGGNDAKGAKAQLRAWKRWADKILPAKIGDSDSDMTRSESAAVARAEVEDRVKESEKETAEALLELREEGPKDDKAALPTISEDAAADVEAMEVAPATRQKKRHKPSDASESAGKRGRGSARRKASDDSDCSAEGTTPRRSRRRAGSDASETSTESARLRRSTRRR</sequence>
<gene>
    <name evidence="2" type="ORF">THAOC_36319</name>
</gene>
<accession>K0R0D5</accession>
<organism evidence="2 3">
    <name type="scientific">Thalassiosira oceanica</name>
    <name type="common">Marine diatom</name>
    <dbReference type="NCBI Taxonomy" id="159749"/>
    <lineage>
        <taxon>Eukaryota</taxon>
        <taxon>Sar</taxon>
        <taxon>Stramenopiles</taxon>
        <taxon>Ochrophyta</taxon>
        <taxon>Bacillariophyta</taxon>
        <taxon>Coscinodiscophyceae</taxon>
        <taxon>Thalassiosirophycidae</taxon>
        <taxon>Thalassiosirales</taxon>
        <taxon>Thalassiosiraceae</taxon>
        <taxon>Thalassiosira</taxon>
    </lineage>
</organism>